<sequence length="99" mass="11609">MQRKPVLDQILQRRRQLQLTQQDMQSRIGMTRQQYQRLEREGNPRLDTLSLVVEGLNAELMLIPREKRLAVQHLLSQADREASPPADENPWHGLLDEES</sequence>
<dbReference type="InterPro" id="IPR001387">
    <property type="entry name" value="Cro/C1-type_HTH"/>
</dbReference>
<dbReference type="PROSITE" id="PS50943">
    <property type="entry name" value="HTH_CROC1"/>
    <property type="match status" value="1"/>
</dbReference>
<dbReference type="Pfam" id="PF01381">
    <property type="entry name" value="HTH_3"/>
    <property type="match status" value="1"/>
</dbReference>
<dbReference type="OrthoDB" id="9801039at2"/>
<feature type="region of interest" description="Disordered" evidence="1">
    <location>
        <begin position="76"/>
        <end position="99"/>
    </location>
</feature>
<organism evidence="3 4">
    <name type="scientific">Salinicola socius</name>
    <dbReference type="NCBI Taxonomy" id="404433"/>
    <lineage>
        <taxon>Bacteria</taxon>
        <taxon>Pseudomonadati</taxon>
        <taxon>Pseudomonadota</taxon>
        <taxon>Gammaproteobacteria</taxon>
        <taxon>Oceanospirillales</taxon>
        <taxon>Halomonadaceae</taxon>
        <taxon>Salinicola</taxon>
    </lineage>
</organism>
<protein>
    <recommendedName>
        <fullName evidence="2">HTH cro/C1-type domain-containing protein</fullName>
    </recommendedName>
</protein>
<dbReference type="Proteomes" id="UP000186878">
    <property type="component" value="Unassembled WGS sequence"/>
</dbReference>
<gene>
    <name evidence="3" type="ORF">BTW07_13715</name>
</gene>
<proteinExistence type="predicted"/>
<dbReference type="SUPFAM" id="SSF47413">
    <property type="entry name" value="lambda repressor-like DNA-binding domains"/>
    <property type="match status" value="1"/>
</dbReference>
<evidence type="ECO:0000313" key="3">
    <source>
        <dbReference type="EMBL" id="OLO03638.1"/>
    </source>
</evidence>
<dbReference type="EMBL" id="MSDO01000020">
    <property type="protein sequence ID" value="OLO03638.1"/>
    <property type="molecule type" value="Genomic_DNA"/>
</dbReference>
<dbReference type="STRING" id="404433.BTW07_13715"/>
<keyword evidence="4" id="KW-1185">Reference proteome</keyword>
<evidence type="ECO:0000313" key="4">
    <source>
        <dbReference type="Proteomes" id="UP000186878"/>
    </source>
</evidence>
<dbReference type="GO" id="GO:0003677">
    <property type="term" value="F:DNA binding"/>
    <property type="evidence" value="ECO:0007669"/>
    <property type="project" value="InterPro"/>
</dbReference>
<comment type="caution">
    <text evidence="3">The sequence shown here is derived from an EMBL/GenBank/DDBJ whole genome shotgun (WGS) entry which is preliminary data.</text>
</comment>
<dbReference type="InterPro" id="IPR010982">
    <property type="entry name" value="Lambda_DNA-bd_dom_sf"/>
</dbReference>
<reference evidence="3 4" key="1">
    <citation type="submission" date="2016-12" db="EMBL/GenBank/DDBJ databases">
        <title>Draft genome sequences of strains Salinicola socius SMB35, Salinicola sp. MH3R3-1 and Chromohalobacter sp. SMB17 from the Verkhnekamsk potash mining region of Russia.</title>
        <authorList>
            <person name="Mavrodi D.V."/>
            <person name="Olsson B.E."/>
            <person name="Korsakova E.S."/>
            <person name="Pyankova A."/>
            <person name="Mavrodi O.V."/>
            <person name="Plotnikova E.G."/>
        </authorList>
    </citation>
    <scope>NUCLEOTIDE SEQUENCE [LARGE SCALE GENOMIC DNA]</scope>
    <source>
        <strain evidence="3 4">SMB35</strain>
    </source>
</reference>
<evidence type="ECO:0000256" key="1">
    <source>
        <dbReference type="SAM" id="MobiDB-lite"/>
    </source>
</evidence>
<feature type="domain" description="HTH cro/C1-type" evidence="2">
    <location>
        <begin position="10"/>
        <end position="63"/>
    </location>
</feature>
<accession>A0A1Q8SQC2</accession>
<name>A0A1Q8SQC2_9GAMM</name>
<dbReference type="CDD" id="cd00093">
    <property type="entry name" value="HTH_XRE"/>
    <property type="match status" value="1"/>
</dbReference>
<dbReference type="Gene3D" id="1.10.260.40">
    <property type="entry name" value="lambda repressor-like DNA-binding domains"/>
    <property type="match status" value="1"/>
</dbReference>
<evidence type="ECO:0000259" key="2">
    <source>
        <dbReference type="PROSITE" id="PS50943"/>
    </source>
</evidence>
<dbReference type="SMART" id="SM00530">
    <property type="entry name" value="HTH_XRE"/>
    <property type="match status" value="1"/>
</dbReference>
<dbReference type="AlphaFoldDB" id="A0A1Q8SQC2"/>
<dbReference type="RefSeq" id="WP_075570738.1">
    <property type="nucleotide sequence ID" value="NZ_MSDO01000020.1"/>
</dbReference>